<gene>
    <name evidence="7" type="primary">alr</name>
    <name evidence="7" type="ORF">DVK85_02080</name>
</gene>
<feature type="modified residue" description="N6-(pyridoxal phosphate)lysine" evidence="4">
    <location>
        <position position="35"/>
    </location>
</feature>
<dbReference type="PROSITE" id="PS00395">
    <property type="entry name" value="ALANINE_RACEMASE"/>
    <property type="match status" value="1"/>
</dbReference>
<reference evidence="7 8" key="1">
    <citation type="submission" date="2018-07" db="EMBL/GenBank/DDBJ databases">
        <title>Complete genome sequence of Flavobacterium arcticum type strain SM1502T.</title>
        <authorList>
            <person name="Li Y."/>
            <person name="Li D.-D."/>
        </authorList>
    </citation>
    <scope>NUCLEOTIDE SEQUENCE [LARGE SCALE GENOMIC DNA]</scope>
    <source>
        <strain evidence="7 8">SM1502</strain>
    </source>
</reference>
<dbReference type="SUPFAM" id="SSF50621">
    <property type="entry name" value="Alanine racemase C-terminal domain-like"/>
    <property type="match status" value="1"/>
</dbReference>
<dbReference type="Pfam" id="PF00842">
    <property type="entry name" value="Ala_racemase_C"/>
    <property type="match status" value="1"/>
</dbReference>
<evidence type="ECO:0000256" key="1">
    <source>
        <dbReference type="ARBA" id="ARBA00001933"/>
    </source>
</evidence>
<dbReference type="Pfam" id="PF01168">
    <property type="entry name" value="Ala_racemase_N"/>
    <property type="match status" value="1"/>
</dbReference>
<evidence type="ECO:0000313" key="8">
    <source>
        <dbReference type="Proteomes" id="UP000253951"/>
    </source>
</evidence>
<dbReference type="GO" id="GO:0005829">
    <property type="term" value="C:cytosol"/>
    <property type="evidence" value="ECO:0007669"/>
    <property type="project" value="TreeGrafter"/>
</dbReference>
<dbReference type="KEGG" id="fat:DVK85_02080"/>
<evidence type="ECO:0000256" key="2">
    <source>
        <dbReference type="ARBA" id="ARBA00022898"/>
    </source>
</evidence>
<dbReference type="EMBL" id="CP031188">
    <property type="protein sequence ID" value="AXG73081.1"/>
    <property type="molecule type" value="Genomic_DNA"/>
</dbReference>
<dbReference type="GO" id="GO:0008784">
    <property type="term" value="F:alanine racemase activity"/>
    <property type="evidence" value="ECO:0007669"/>
    <property type="project" value="UniProtKB-EC"/>
</dbReference>
<evidence type="ECO:0000256" key="3">
    <source>
        <dbReference type="ARBA" id="ARBA00023235"/>
    </source>
</evidence>
<dbReference type="InterPro" id="IPR029066">
    <property type="entry name" value="PLP-binding_barrel"/>
</dbReference>
<dbReference type="SMART" id="SM01005">
    <property type="entry name" value="Ala_racemase_C"/>
    <property type="match status" value="1"/>
</dbReference>
<keyword evidence="2 4" id="KW-0663">Pyridoxal phosphate</keyword>
<dbReference type="CDD" id="cd00430">
    <property type="entry name" value="PLPDE_III_AR"/>
    <property type="match status" value="1"/>
</dbReference>
<proteinExistence type="predicted"/>
<sequence>MKASSVIKLNQTALQSNWEFLRSFFKGKQISAVVKGNAYGHGITAYVPMAEACGVNHFAVFNAGEAYEVYEVASPSSTIMIMGSLDDDDIEWAIEKDIEFYVFTMERLATAINTAAKLNKKALIHIEIETGMYRTGFEQSTIPELITHLKNNTDTLVFKGLCMHFAGAESIANYVRVKKQKISFKKALKVFKEAGIMPEIIHTCCSAAAVRLPDMHYDMIRIGIMQYGFWSGPEVLIEYLNKYNVEESPLKRILSWESTIMSIKEVPPGEFIGYGATFFSHQTMLLAIVPVGYAHGFSRSLSNTGIVLINGRRAPVVGMVNMNCIAIDVTNMSDVKINDTVILIGMQGGHEVSVASFGEMSNQLNYELLTRLPINIERKMV</sequence>
<protein>
    <submittedName>
        <fullName evidence="7">Alanine racemase</fullName>
        <ecNumber evidence="7">5.1.1.1</ecNumber>
    </submittedName>
</protein>
<dbReference type="Proteomes" id="UP000253951">
    <property type="component" value="Chromosome"/>
</dbReference>
<dbReference type="OrthoDB" id="9801978at2"/>
<dbReference type="InterPro" id="IPR000821">
    <property type="entry name" value="Ala_racemase"/>
</dbReference>
<dbReference type="InterPro" id="IPR020622">
    <property type="entry name" value="Ala_racemase_pyridoxalP-BS"/>
</dbReference>
<keyword evidence="3 7" id="KW-0413">Isomerase</keyword>
<evidence type="ECO:0000313" key="7">
    <source>
        <dbReference type="EMBL" id="AXG73081.1"/>
    </source>
</evidence>
<comment type="cofactor">
    <cofactor evidence="1 4">
        <name>pyridoxal 5'-phosphate</name>
        <dbReference type="ChEBI" id="CHEBI:597326"/>
    </cofactor>
</comment>
<dbReference type="SUPFAM" id="SSF51419">
    <property type="entry name" value="PLP-binding barrel"/>
    <property type="match status" value="1"/>
</dbReference>
<evidence type="ECO:0000256" key="4">
    <source>
        <dbReference type="PIRSR" id="PIRSR600821-50"/>
    </source>
</evidence>
<dbReference type="EC" id="5.1.1.1" evidence="7"/>
<evidence type="ECO:0000256" key="5">
    <source>
        <dbReference type="PIRSR" id="PIRSR600821-52"/>
    </source>
</evidence>
<dbReference type="PANTHER" id="PTHR30511:SF0">
    <property type="entry name" value="ALANINE RACEMASE, CATABOLIC-RELATED"/>
    <property type="match status" value="1"/>
</dbReference>
<evidence type="ECO:0000259" key="6">
    <source>
        <dbReference type="SMART" id="SM01005"/>
    </source>
</evidence>
<feature type="binding site" evidence="5">
    <location>
        <position position="322"/>
    </location>
    <ligand>
        <name>substrate</name>
    </ligand>
</feature>
<dbReference type="InterPro" id="IPR001608">
    <property type="entry name" value="Ala_racemase_N"/>
</dbReference>
<feature type="binding site" evidence="5">
    <location>
        <position position="134"/>
    </location>
    <ligand>
        <name>substrate</name>
    </ligand>
</feature>
<keyword evidence="8" id="KW-1185">Reference proteome</keyword>
<dbReference type="GO" id="GO:0030170">
    <property type="term" value="F:pyridoxal phosphate binding"/>
    <property type="evidence" value="ECO:0007669"/>
    <property type="project" value="TreeGrafter"/>
</dbReference>
<dbReference type="InterPro" id="IPR011079">
    <property type="entry name" value="Ala_racemase_C"/>
</dbReference>
<dbReference type="GO" id="GO:0030632">
    <property type="term" value="P:D-alanine biosynthetic process"/>
    <property type="evidence" value="ECO:0007669"/>
    <property type="project" value="TreeGrafter"/>
</dbReference>
<dbReference type="Gene3D" id="3.20.20.10">
    <property type="entry name" value="Alanine racemase"/>
    <property type="match status" value="1"/>
</dbReference>
<dbReference type="AlphaFoldDB" id="A0A345H921"/>
<organism evidence="7 8">
    <name type="scientific">Flavobacterium arcticum</name>
    <dbReference type="NCBI Taxonomy" id="1784713"/>
    <lineage>
        <taxon>Bacteria</taxon>
        <taxon>Pseudomonadati</taxon>
        <taxon>Bacteroidota</taxon>
        <taxon>Flavobacteriia</taxon>
        <taxon>Flavobacteriales</taxon>
        <taxon>Flavobacteriaceae</taxon>
        <taxon>Flavobacterium</taxon>
    </lineage>
</organism>
<dbReference type="PRINTS" id="PR00992">
    <property type="entry name" value="ALARACEMASE"/>
</dbReference>
<dbReference type="Gene3D" id="2.40.37.10">
    <property type="entry name" value="Lyase, Ornithine Decarboxylase, Chain A, domain 1"/>
    <property type="match status" value="1"/>
</dbReference>
<dbReference type="NCBIfam" id="TIGR00492">
    <property type="entry name" value="alr"/>
    <property type="match status" value="1"/>
</dbReference>
<name>A0A345H921_9FLAO</name>
<dbReference type="RefSeq" id="WP_114676844.1">
    <property type="nucleotide sequence ID" value="NZ_CP031188.1"/>
</dbReference>
<feature type="domain" description="Alanine racemase C-terminal" evidence="6">
    <location>
        <begin position="253"/>
        <end position="381"/>
    </location>
</feature>
<accession>A0A345H921</accession>
<dbReference type="PANTHER" id="PTHR30511">
    <property type="entry name" value="ALANINE RACEMASE"/>
    <property type="match status" value="1"/>
</dbReference>
<dbReference type="InterPro" id="IPR009006">
    <property type="entry name" value="Ala_racemase/Decarboxylase_C"/>
</dbReference>